<dbReference type="SUPFAM" id="SSF50182">
    <property type="entry name" value="Sm-like ribonucleoproteins"/>
    <property type="match status" value="1"/>
</dbReference>
<dbReference type="AlphaFoldDB" id="A0A4Y0BPU9"/>
<name>A0A4Y0BPU9_ANOFN</name>
<dbReference type="InterPro" id="IPR052840">
    <property type="entry name" value="U7_snRNA_Sm-like"/>
</dbReference>
<dbReference type="InterPro" id="IPR010920">
    <property type="entry name" value="LSM_dom_sf"/>
</dbReference>
<dbReference type="GO" id="GO:0071209">
    <property type="term" value="F:U7 snRNA binding"/>
    <property type="evidence" value="ECO:0007669"/>
    <property type="project" value="TreeGrafter"/>
</dbReference>
<dbReference type="GO" id="GO:0071208">
    <property type="term" value="F:histone pre-mRNA DCP binding"/>
    <property type="evidence" value="ECO:0007669"/>
    <property type="project" value="TreeGrafter"/>
</dbReference>
<dbReference type="OrthoDB" id="10256176at2759"/>
<dbReference type="EnsemblMetazoa" id="AFUN021835-RA">
    <property type="protein sequence ID" value="AFUN021835-PA"/>
    <property type="gene ID" value="AFUN021835"/>
</dbReference>
<dbReference type="KEGG" id="afun:125760450"/>
<dbReference type="GeneID" id="125760450"/>
<dbReference type="VEuPathDB" id="VectorBase:AFUN021835"/>
<dbReference type="GO" id="GO:0071254">
    <property type="term" value="C:cytoplasmic U snRNP body"/>
    <property type="evidence" value="ECO:0007669"/>
    <property type="project" value="TreeGrafter"/>
</dbReference>
<accession>A0A4Y0BPU9</accession>
<dbReference type="PANTHER" id="PTHR21196">
    <property type="entry name" value="U7 SNRNA-ASSOCIATED SM-LIKE PROTEIN LSM10"/>
    <property type="match status" value="1"/>
</dbReference>
<feature type="domain" description="Sm" evidence="1">
    <location>
        <begin position="22"/>
        <end position="81"/>
    </location>
</feature>
<protein>
    <submittedName>
        <fullName evidence="2">Sm domain-containing protein</fullName>
    </submittedName>
</protein>
<proteinExistence type="predicted"/>
<dbReference type="STRING" id="62324.A0A4Y0BPU9"/>
<organism evidence="2">
    <name type="scientific">Anopheles funestus</name>
    <name type="common">African malaria mosquito</name>
    <dbReference type="NCBI Taxonomy" id="62324"/>
    <lineage>
        <taxon>Eukaryota</taxon>
        <taxon>Metazoa</taxon>
        <taxon>Ecdysozoa</taxon>
        <taxon>Arthropoda</taxon>
        <taxon>Hexapoda</taxon>
        <taxon>Insecta</taxon>
        <taxon>Pterygota</taxon>
        <taxon>Neoptera</taxon>
        <taxon>Endopterygota</taxon>
        <taxon>Diptera</taxon>
        <taxon>Nematocera</taxon>
        <taxon>Culicoidea</taxon>
        <taxon>Culicidae</taxon>
        <taxon>Anophelinae</taxon>
        <taxon>Anopheles</taxon>
    </lineage>
</organism>
<sequence>MDFKGKEKFHSVNYLTGLVQCLIGRNTLLDLQNETTVAGTIVDVDGFMNVTMENAVFIDQLGRQYLLENFVIYSKYIRYIHIPKDINIKASFEEYINTMTGKKTPVDKKLTFKQKRAVLNNLATMVENNMV</sequence>
<dbReference type="InterPro" id="IPR001163">
    <property type="entry name" value="Sm_dom_euk/arc"/>
</dbReference>
<dbReference type="CTD" id="84967"/>
<evidence type="ECO:0000313" key="2">
    <source>
        <dbReference type="EnsemblMetazoa" id="AFUN021835-PA"/>
    </source>
</evidence>
<dbReference type="CDD" id="cd01733">
    <property type="entry name" value="LSm10"/>
    <property type="match status" value="1"/>
</dbReference>
<dbReference type="Pfam" id="PF01423">
    <property type="entry name" value="LSM"/>
    <property type="match status" value="1"/>
</dbReference>
<dbReference type="GO" id="GO:0016604">
    <property type="term" value="C:nuclear body"/>
    <property type="evidence" value="ECO:0007669"/>
    <property type="project" value="TreeGrafter"/>
</dbReference>
<dbReference type="PANTHER" id="PTHR21196:SF1">
    <property type="entry name" value="U7 SNRNA-ASSOCIATED SM-LIKE PROTEIN LSM10"/>
    <property type="match status" value="1"/>
</dbReference>
<reference evidence="2" key="1">
    <citation type="submission" date="2020-05" db="UniProtKB">
        <authorList>
            <consortium name="EnsemblMetazoa"/>
        </authorList>
    </citation>
    <scope>IDENTIFICATION</scope>
    <source>
        <strain evidence="2">FUMOZ</strain>
    </source>
</reference>
<dbReference type="VEuPathDB" id="VectorBase:AFUN2_013504"/>
<dbReference type="Gene3D" id="2.30.30.100">
    <property type="match status" value="1"/>
</dbReference>
<dbReference type="GO" id="GO:0006398">
    <property type="term" value="P:mRNA 3'-end processing by stem-loop binding and cleavage"/>
    <property type="evidence" value="ECO:0007669"/>
    <property type="project" value="TreeGrafter"/>
</dbReference>
<dbReference type="RefSeq" id="XP_049276548.1">
    <property type="nucleotide sequence ID" value="XM_049420591.1"/>
</dbReference>
<evidence type="ECO:0000259" key="1">
    <source>
        <dbReference type="Pfam" id="PF01423"/>
    </source>
</evidence>